<dbReference type="Proteomes" id="UP001165384">
    <property type="component" value="Unassembled WGS sequence"/>
</dbReference>
<name>A0ABS9K026_9RHOO</name>
<sequence>MRARDLPSAIERFLLSPFSLLLAVAIAFVLNAYSLPLTDVDEGAFSEATREMMARGNLVSPTLNDAPRHDKPILIYWAQAVSVSALGVSEIGFRLPSIVFAVLWMLALYRFCARHADRRTAQVAALVMALSLAVGFVAKAAISDALLNLFIALSMFGIYDYFCAERDGKPAGQTRRLLFYTYGMLGLGFLTKGPVAVFFPLLVSGLFFVSAGAWRAWLRAIFFWPGWLVFLAIVVPWHVAVYLDQGDAFFRGFYLKHNVNRYSNTFEGHGGKWYYYLVVLPFVLMPFFGWLLAIVGKLAGRLRRAPLGTMRGEGLFERFLLIWFVVVFAFFSFSGTQLPHYLLYGCTPVFILLAKYRPDFERRWLAYMPLILFAVVLAALPEILTFAAGKAGKPFEKTLLDGLVVAFSDQARWLLPLLAVAAIGLALWRSLPVWQGLLLAGLLQAVMISAIIAPRVIGVTQGPIREAAQVARDAGGTVVAWRIIMPSFSVYRQAATPTRVPVEGELVLTRTDRQSEVQALLAPGLRMNNLYQKSFVTLARVEREGQP</sequence>
<evidence type="ECO:0000259" key="9">
    <source>
        <dbReference type="Pfam" id="PF13231"/>
    </source>
</evidence>
<keyword evidence="7 8" id="KW-0472">Membrane</keyword>
<dbReference type="PANTHER" id="PTHR33908">
    <property type="entry name" value="MANNOSYLTRANSFERASE YKCB-RELATED"/>
    <property type="match status" value="1"/>
</dbReference>
<dbReference type="InterPro" id="IPR050297">
    <property type="entry name" value="LipidA_mod_glycosyltrf_83"/>
</dbReference>
<keyword evidence="4" id="KW-0808">Transferase</keyword>
<feature type="domain" description="Glycosyltransferase RgtA/B/C/D-like" evidence="9">
    <location>
        <begin position="70"/>
        <end position="237"/>
    </location>
</feature>
<evidence type="ECO:0000256" key="1">
    <source>
        <dbReference type="ARBA" id="ARBA00004651"/>
    </source>
</evidence>
<dbReference type="Pfam" id="PF13231">
    <property type="entry name" value="PMT_2"/>
    <property type="match status" value="1"/>
</dbReference>
<keyword evidence="11" id="KW-1185">Reference proteome</keyword>
<dbReference type="RefSeq" id="WP_275708373.1">
    <property type="nucleotide sequence ID" value="NZ_JAKLTN010000001.1"/>
</dbReference>
<reference evidence="10" key="1">
    <citation type="submission" date="2022-01" db="EMBL/GenBank/DDBJ databases">
        <authorList>
            <person name="Jo J.-H."/>
            <person name="Im W.-T."/>
        </authorList>
    </citation>
    <scope>NUCLEOTIDE SEQUENCE</scope>
    <source>
        <strain evidence="10">XY25</strain>
    </source>
</reference>
<feature type="transmembrane region" description="Helical" evidence="8">
    <location>
        <begin position="437"/>
        <end position="457"/>
    </location>
</feature>
<dbReference type="EMBL" id="JAKLTN010000001">
    <property type="protein sequence ID" value="MCG2576444.1"/>
    <property type="molecule type" value="Genomic_DNA"/>
</dbReference>
<feature type="transmembrane region" description="Helical" evidence="8">
    <location>
        <begin position="315"/>
        <end position="335"/>
    </location>
</feature>
<keyword evidence="6 8" id="KW-1133">Transmembrane helix</keyword>
<evidence type="ECO:0000256" key="3">
    <source>
        <dbReference type="ARBA" id="ARBA00022676"/>
    </source>
</evidence>
<comment type="subcellular location">
    <subcellularLocation>
        <location evidence="1">Cell membrane</location>
        <topology evidence="1">Multi-pass membrane protein</topology>
    </subcellularLocation>
</comment>
<evidence type="ECO:0000256" key="6">
    <source>
        <dbReference type="ARBA" id="ARBA00022989"/>
    </source>
</evidence>
<protein>
    <submittedName>
        <fullName evidence="10">Glycosyltransferase family 39 protein</fullName>
    </submittedName>
</protein>
<evidence type="ECO:0000256" key="8">
    <source>
        <dbReference type="SAM" id="Phobius"/>
    </source>
</evidence>
<feature type="transmembrane region" description="Helical" evidence="8">
    <location>
        <begin position="12"/>
        <end position="33"/>
    </location>
</feature>
<gene>
    <name evidence="10" type="ORF">LZ012_05485</name>
</gene>
<feature type="transmembrane region" description="Helical" evidence="8">
    <location>
        <begin position="411"/>
        <end position="428"/>
    </location>
</feature>
<keyword evidence="3" id="KW-0328">Glycosyltransferase</keyword>
<evidence type="ECO:0000256" key="2">
    <source>
        <dbReference type="ARBA" id="ARBA00022475"/>
    </source>
</evidence>
<feature type="transmembrane region" description="Helical" evidence="8">
    <location>
        <begin position="273"/>
        <end position="295"/>
    </location>
</feature>
<feature type="transmembrane region" description="Helical" evidence="8">
    <location>
        <begin position="370"/>
        <end position="391"/>
    </location>
</feature>
<proteinExistence type="predicted"/>
<dbReference type="InterPro" id="IPR038731">
    <property type="entry name" value="RgtA/B/C-like"/>
</dbReference>
<evidence type="ECO:0000256" key="7">
    <source>
        <dbReference type="ARBA" id="ARBA00023136"/>
    </source>
</evidence>
<evidence type="ECO:0000313" key="10">
    <source>
        <dbReference type="EMBL" id="MCG2576444.1"/>
    </source>
</evidence>
<dbReference type="PANTHER" id="PTHR33908:SF3">
    <property type="entry name" value="UNDECAPRENYL PHOSPHATE-ALPHA-4-AMINO-4-DEOXY-L-ARABINOSE ARABINOSYL TRANSFERASE"/>
    <property type="match status" value="1"/>
</dbReference>
<feature type="transmembrane region" description="Helical" evidence="8">
    <location>
        <begin position="221"/>
        <end position="243"/>
    </location>
</feature>
<keyword evidence="5 8" id="KW-0812">Transmembrane</keyword>
<evidence type="ECO:0000256" key="4">
    <source>
        <dbReference type="ARBA" id="ARBA00022679"/>
    </source>
</evidence>
<comment type="caution">
    <text evidence="10">The sequence shown here is derived from an EMBL/GenBank/DDBJ whole genome shotgun (WGS) entry which is preliminary data.</text>
</comment>
<evidence type="ECO:0000313" key="11">
    <source>
        <dbReference type="Proteomes" id="UP001165384"/>
    </source>
</evidence>
<evidence type="ECO:0000256" key="5">
    <source>
        <dbReference type="ARBA" id="ARBA00022692"/>
    </source>
</evidence>
<feature type="transmembrane region" description="Helical" evidence="8">
    <location>
        <begin position="197"/>
        <end position="214"/>
    </location>
</feature>
<organism evidence="10 11">
    <name type="scientific">Dechloromonas hankyongensis</name>
    <dbReference type="NCBI Taxonomy" id="2908002"/>
    <lineage>
        <taxon>Bacteria</taxon>
        <taxon>Pseudomonadati</taxon>
        <taxon>Pseudomonadota</taxon>
        <taxon>Betaproteobacteria</taxon>
        <taxon>Rhodocyclales</taxon>
        <taxon>Azonexaceae</taxon>
        <taxon>Dechloromonas</taxon>
    </lineage>
</organism>
<feature type="transmembrane region" description="Helical" evidence="8">
    <location>
        <begin position="91"/>
        <end position="109"/>
    </location>
</feature>
<keyword evidence="2" id="KW-1003">Cell membrane</keyword>
<feature type="transmembrane region" description="Helical" evidence="8">
    <location>
        <begin position="121"/>
        <end position="139"/>
    </location>
</feature>
<accession>A0ABS9K026</accession>